<dbReference type="EMBL" id="JAGKQM010000013">
    <property type="protein sequence ID" value="KAH0889018.1"/>
    <property type="molecule type" value="Genomic_DNA"/>
</dbReference>
<proteinExistence type="predicted"/>
<keyword evidence="2" id="KW-1185">Reference proteome</keyword>
<feature type="non-terminal residue" evidence="1">
    <location>
        <position position="42"/>
    </location>
</feature>
<reference evidence="1 2" key="1">
    <citation type="submission" date="2021-05" db="EMBL/GenBank/DDBJ databases">
        <title>Genome Assembly of Synthetic Allotetraploid Brassica napus Reveals Homoeologous Exchanges between Subgenomes.</title>
        <authorList>
            <person name="Davis J.T."/>
        </authorList>
    </citation>
    <scope>NUCLEOTIDE SEQUENCE [LARGE SCALE GENOMIC DNA]</scope>
    <source>
        <strain evidence="2">cv. Da-Ae</strain>
        <tissue evidence="1">Seedling</tissue>
    </source>
</reference>
<organism evidence="1 2">
    <name type="scientific">Brassica napus</name>
    <name type="common">Rape</name>
    <dbReference type="NCBI Taxonomy" id="3708"/>
    <lineage>
        <taxon>Eukaryota</taxon>
        <taxon>Viridiplantae</taxon>
        <taxon>Streptophyta</taxon>
        <taxon>Embryophyta</taxon>
        <taxon>Tracheophyta</taxon>
        <taxon>Spermatophyta</taxon>
        <taxon>Magnoliopsida</taxon>
        <taxon>eudicotyledons</taxon>
        <taxon>Gunneridae</taxon>
        <taxon>Pentapetalae</taxon>
        <taxon>rosids</taxon>
        <taxon>malvids</taxon>
        <taxon>Brassicales</taxon>
        <taxon>Brassicaceae</taxon>
        <taxon>Brassiceae</taxon>
        <taxon>Brassica</taxon>
    </lineage>
</organism>
<sequence length="42" mass="4762">MLGWYFLCPEEVETVNHTGFECSIAQQVWTLLNVQLPASGLH</sequence>
<dbReference type="Proteomes" id="UP000824890">
    <property type="component" value="Unassembled WGS sequence"/>
</dbReference>
<comment type="caution">
    <text evidence="1">The sequence shown here is derived from an EMBL/GenBank/DDBJ whole genome shotgun (WGS) entry which is preliminary data.</text>
</comment>
<accession>A0ABQ8A9E4</accession>
<gene>
    <name evidence="1" type="ORF">HID58_051447</name>
</gene>
<protein>
    <submittedName>
        <fullName evidence="1">Uncharacterized protein</fullName>
    </submittedName>
</protein>
<evidence type="ECO:0000313" key="2">
    <source>
        <dbReference type="Proteomes" id="UP000824890"/>
    </source>
</evidence>
<name>A0ABQ8A9E4_BRANA</name>
<evidence type="ECO:0000313" key="1">
    <source>
        <dbReference type="EMBL" id="KAH0889018.1"/>
    </source>
</evidence>